<keyword evidence="1" id="KW-0812">Transmembrane</keyword>
<name>A0A5B8INE6_9MICC</name>
<evidence type="ECO:0000313" key="5">
    <source>
        <dbReference type="Proteomes" id="UP000320717"/>
    </source>
</evidence>
<dbReference type="AlphaFoldDB" id="A0A5B8INE6"/>
<reference evidence="4" key="2">
    <citation type="journal article" date="2022" name="Pest Manag. Sci.">
        <title>Glutamicibacter halophytocola-mediated host fitness of potato tuber moth on Solanaceae crops.</title>
        <authorList>
            <person name="Wang W."/>
            <person name="Xiao G."/>
            <person name="Du G."/>
            <person name="Chang L."/>
            <person name="Yang Y."/>
            <person name="Ye J."/>
            <person name="Chen B."/>
        </authorList>
    </citation>
    <scope>NUCLEOTIDE SEQUENCE</scope>
    <source>
        <strain evidence="4">S2</strain>
    </source>
</reference>
<keyword evidence="5" id="KW-1185">Reference proteome</keyword>
<gene>
    <name evidence="3" type="ORF">FQA45_13435</name>
    <name evidence="4" type="ORF">NUH22_01835</name>
</gene>
<proteinExistence type="predicted"/>
<dbReference type="Pfam" id="PF13399">
    <property type="entry name" value="LytR_C"/>
    <property type="match status" value="1"/>
</dbReference>
<evidence type="ECO:0000313" key="4">
    <source>
        <dbReference type="EMBL" id="UUX59406.1"/>
    </source>
</evidence>
<reference evidence="3 5" key="1">
    <citation type="submission" date="2019-07" db="EMBL/GenBank/DDBJ databases">
        <title>Complete Genome Sequence of drought tolerant Plant Growth-Promoting Rhizobacterium Glutamicibacter halophytocola DR408.</title>
        <authorList>
            <person name="Nishu S.D."/>
            <person name="Lee T.K."/>
        </authorList>
    </citation>
    <scope>NUCLEOTIDE SEQUENCE [LARGE SCALE GENOMIC DNA]</scope>
    <source>
        <strain evidence="3 5">DR408</strain>
    </source>
</reference>
<dbReference type="OrthoDB" id="4864198at2"/>
<keyword evidence="1" id="KW-0472">Membrane</keyword>
<dbReference type="RefSeq" id="WP_146277541.1">
    <property type="nucleotide sequence ID" value="NZ_CP042260.1"/>
</dbReference>
<dbReference type="InterPro" id="IPR027381">
    <property type="entry name" value="LytR/CpsA/Psr_C"/>
</dbReference>
<organism evidence="4 6">
    <name type="scientific">Glutamicibacter halophytocola</name>
    <dbReference type="NCBI Taxonomy" id="1933880"/>
    <lineage>
        <taxon>Bacteria</taxon>
        <taxon>Bacillati</taxon>
        <taxon>Actinomycetota</taxon>
        <taxon>Actinomycetes</taxon>
        <taxon>Micrococcales</taxon>
        <taxon>Micrococcaceae</taxon>
        <taxon>Glutamicibacter</taxon>
    </lineage>
</organism>
<keyword evidence="1" id="KW-1133">Transmembrane helix</keyword>
<evidence type="ECO:0000259" key="2">
    <source>
        <dbReference type="Pfam" id="PF13399"/>
    </source>
</evidence>
<feature type="transmembrane region" description="Helical" evidence="1">
    <location>
        <begin position="39"/>
        <end position="59"/>
    </location>
</feature>
<dbReference type="EMBL" id="CP042260">
    <property type="protein sequence ID" value="QDY67234.1"/>
    <property type="molecule type" value="Genomic_DNA"/>
</dbReference>
<dbReference type="Proteomes" id="UP001060018">
    <property type="component" value="Chromosome"/>
</dbReference>
<evidence type="ECO:0000256" key="1">
    <source>
        <dbReference type="SAM" id="Phobius"/>
    </source>
</evidence>
<protein>
    <submittedName>
        <fullName evidence="4">LytR C-terminal domain-containing protein</fullName>
    </submittedName>
    <submittedName>
        <fullName evidence="3">LytR family transcriptional regulator</fullName>
    </submittedName>
</protein>
<dbReference type="Gene3D" id="3.30.70.2390">
    <property type="match status" value="1"/>
</dbReference>
<sequence>MREREDPGEWHGAHIVDEQDLSFSSDRKAKKRARRRQNAVFSVMAVLVIAVTVGALLIVTGNWNPGAEATTEETAEPAPAKIENEKCPEVDFSYQDPQSFRIRVLNTTNIAGLAGDTAKSLEERGFKISSLTSGWTSLSGTIGAVIAGPDGYAQAFTVQRQVPGSVFIFDPEKWGSTVDLAVGEKFEGLQKDRKLDRSAGKLVCAPAD</sequence>
<evidence type="ECO:0000313" key="6">
    <source>
        <dbReference type="Proteomes" id="UP001060018"/>
    </source>
</evidence>
<feature type="domain" description="LytR/CpsA/Psr regulator C-terminal" evidence="2">
    <location>
        <begin position="100"/>
        <end position="186"/>
    </location>
</feature>
<evidence type="ECO:0000313" key="3">
    <source>
        <dbReference type="EMBL" id="QDY67234.1"/>
    </source>
</evidence>
<accession>A0A5B8INE6</accession>
<dbReference type="Proteomes" id="UP000320717">
    <property type="component" value="Chromosome"/>
</dbReference>
<dbReference type="EMBL" id="CP102487">
    <property type="protein sequence ID" value="UUX59406.1"/>
    <property type="molecule type" value="Genomic_DNA"/>
</dbReference>